<dbReference type="Proteomes" id="UP000053099">
    <property type="component" value="Unassembled WGS sequence"/>
</dbReference>
<dbReference type="Pfam" id="PF04304">
    <property type="entry name" value="DUF454"/>
    <property type="match status" value="1"/>
</dbReference>
<feature type="transmembrane region" description="Helical" evidence="1">
    <location>
        <begin position="101"/>
        <end position="118"/>
    </location>
</feature>
<evidence type="ECO:0000313" key="2">
    <source>
        <dbReference type="EMBL" id="KPD32541.1"/>
    </source>
</evidence>
<dbReference type="InterPro" id="IPR007401">
    <property type="entry name" value="DUF454"/>
</dbReference>
<name>A0A0N1KQZ6_THESC</name>
<evidence type="ECO:0000256" key="1">
    <source>
        <dbReference type="SAM" id="Phobius"/>
    </source>
</evidence>
<comment type="caution">
    <text evidence="2">The sequence shown here is derived from an EMBL/GenBank/DDBJ whole genome shotgun (WGS) entry which is preliminary data.</text>
</comment>
<dbReference type="PIRSF" id="PIRSF016789">
    <property type="entry name" value="DUF454"/>
    <property type="match status" value="1"/>
</dbReference>
<dbReference type="EMBL" id="LJJR01000007">
    <property type="protein sequence ID" value="KPD32541.1"/>
    <property type="molecule type" value="Genomic_DNA"/>
</dbReference>
<keyword evidence="1" id="KW-0472">Membrane</keyword>
<dbReference type="PANTHER" id="PTHR35813">
    <property type="entry name" value="INNER MEMBRANE PROTEIN YBAN"/>
    <property type="match status" value="1"/>
</dbReference>
<evidence type="ECO:0008006" key="4">
    <source>
        <dbReference type="Google" id="ProtNLM"/>
    </source>
</evidence>
<reference evidence="2 3" key="1">
    <citation type="submission" date="2015-09" db="EMBL/GenBank/DDBJ databases">
        <title>Draft genome sequence of Thermus scotoductus strain K1 isolated from a geothermal spring in Nagorno-Karabakh, Armenia.</title>
        <authorList>
            <person name="Saghatelyan A."/>
            <person name="Poghosyan L."/>
            <person name="Panosyan H."/>
            <person name="Birkeland N.-K."/>
        </authorList>
    </citation>
    <scope>NUCLEOTIDE SEQUENCE [LARGE SCALE GENOMIC DNA]</scope>
    <source>
        <strain evidence="2 3">K1</strain>
    </source>
</reference>
<evidence type="ECO:0000313" key="3">
    <source>
        <dbReference type="Proteomes" id="UP000053099"/>
    </source>
</evidence>
<keyword evidence="1" id="KW-0812">Transmembrane</keyword>
<keyword evidence="1" id="KW-1133">Transmembrane helix</keyword>
<dbReference type="PANTHER" id="PTHR35813:SF1">
    <property type="entry name" value="INNER MEMBRANE PROTEIN YBAN"/>
    <property type="match status" value="1"/>
</dbReference>
<accession>A0A0N1KQZ6</accession>
<feature type="transmembrane region" description="Helical" evidence="1">
    <location>
        <begin position="20"/>
        <end position="44"/>
    </location>
</feature>
<sequence>MGTLNTVRLAYMSLGLLFTGLGLLGTLLPILPSTPFFLIAAYLFSRSHPRLEAWLLSLPQVGPLVKNYREGRGIPRRTKVLATALALGAAGISIYGLPHILGQMALLLLIAYGIYFIWKQVPTLAPEKGPKNQDLP</sequence>
<organism evidence="2 3">
    <name type="scientific">Thermus scotoductus</name>
    <dbReference type="NCBI Taxonomy" id="37636"/>
    <lineage>
        <taxon>Bacteria</taxon>
        <taxon>Thermotogati</taxon>
        <taxon>Deinococcota</taxon>
        <taxon>Deinococci</taxon>
        <taxon>Thermales</taxon>
        <taxon>Thermaceae</taxon>
        <taxon>Thermus</taxon>
    </lineage>
</organism>
<proteinExistence type="predicted"/>
<protein>
    <recommendedName>
        <fullName evidence="4">DUF454 domain-containing protein</fullName>
    </recommendedName>
</protein>
<gene>
    <name evidence="2" type="ORF">AN926_03210</name>
</gene>
<dbReference type="AlphaFoldDB" id="A0A0N1KQZ6"/>
<dbReference type="GO" id="GO:0005886">
    <property type="term" value="C:plasma membrane"/>
    <property type="evidence" value="ECO:0007669"/>
    <property type="project" value="TreeGrafter"/>
</dbReference>